<dbReference type="PANTHER" id="PTHR43048">
    <property type="entry name" value="METHYLMALONYL-COA EPIMERASE"/>
    <property type="match status" value="1"/>
</dbReference>
<comment type="caution">
    <text evidence="3">The sequence shown here is derived from an EMBL/GenBank/DDBJ whole genome shotgun (WGS) entry which is preliminary data.</text>
</comment>
<protein>
    <submittedName>
        <fullName evidence="3">VOC family protein</fullName>
    </submittedName>
</protein>
<sequence>MAELLKRTEFAQVGFIVRDIEETKQKFAALFGVEVPETIGCGEYEVTQTEYKGEAAPEAKCLMAFFDLTPGVQLELIQPNEAASTWHDYLEEHGEGIHHIAFNVQGMKKTVIECEKYGMKLMQKGEYGGGDGRYAYMDAGKDLKCIIELLEND</sequence>
<dbReference type="PANTHER" id="PTHR43048:SF3">
    <property type="entry name" value="METHYLMALONYL-COA EPIMERASE, MITOCHONDRIAL"/>
    <property type="match status" value="1"/>
</dbReference>
<evidence type="ECO:0000259" key="2">
    <source>
        <dbReference type="PROSITE" id="PS51819"/>
    </source>
</evidence>
<feature type="domain" description="VOC" evidence="2">
    <location>
        <begin position="9"/>
        <end position="152"/>
    </location>
</feature>
<proteinExistence type="predicted"/>
<dbReference type="AlphaFoldDB" id="A0A949K446"/>
<gene>
    <name evidence="3" type="ORF">KTH89_07550</name>
</gene>
<accession>A0A949K446</accession>
<organism evidence="3 4">
    <name type="scientific">Diplocloster agilis</name>
    <dbReference type="NCBI Taxonomy" id="2850323"/>
    <lineage>
        <taxon>Bacteria</taxon>
        <taxon>Bacillati</taxon>
        <taxon>Bacillota</taxon>
        <taxon>Clostridia</taxon>
        <taxon>Lachnospirales</taxon>
        <taxon>Lachnospiraceae</taxon>
        <taxon>Diplocloster</taxon>
    </lineage>
</organism>
<dbReference type="RefSeq" id="WP_238721250.1">
    <property type="nucleotide sequence ID" value="NZ_JAHQCW010000009.1"/>
</dbReference>
<dbReference type="EMBL" id="JAHQCW010000009">
    <property type="protein sequence ID" value="MBU9736386.1"/>
    <property type="molecule type" value="Genomic_DNA"/>
</dbReference>
<dbReference type="SUPFAM" id="SSF54593">
    <property type="entry name" value="Glyoxalase/Bleomycin resistance protein/Dihydroxybiphenyl dioxygenase"/>
    <property type="match status" value="1"/>
</dbReference>
<dbReference type="Gene3D" id="3.10.180.10">
    <property type="entry name" value="2,3-Dihydroxybiphenyl 1,2-Dioxygenase, domain 1"/>
    <property type="match status" value="1"/>
</dbReference>
<name>A0A949K446_9FIRM</name>
<dbReference type="Pfam" id="PF13669">
    <property type="entry name" value="Glyoxalase_4"/>
    <property type="match status" value="1"/>
</dbReference>
<dbReference type="InterPro" id="IPR029068">
    <property type="entry name" value="Glyas_Bleomycin-R_OHBP_Dase"/>
</dbReference>
<keyword evidence="1" id="KW-0479">Metal-binding</keyword>
<dbReference type="PROSITE" id="PS51819">
    <property type="entry name" value="VOC"/>
    <property type="match status" value="1"/>
</dbReference>
<evidence type="ECO:0000256" key="1">
    <source>
        <dbReference type="ARBA" id="ARBA00022723"/>
    </source>
</evidence>
<dbReference type="GO" id="GO:0046491">
    <property type="term" value="P:L-methylmalonyl-CoA metabolic process"/>
    <property type="evidence" value="ECO:0007669"/>
    <property type="project" value="TreeGrafter"/>
</dbReference>
<keyword evidence="4" id="KW-1185">Reference proteome</keyword>
<dbReference type="InterPro" id="IPR051785">
    <property type="entry name" value="MMCE/EMCE_epimerase"/>
</dbReference>
<dbReference type="GO" id="GO:0046872">
    <property type="term" value="F:metal ion binding"/>
    <property type="evidence" value="ECO:0007669"/>
    <property type="project" value="UniProtKB-KW"/>
</dbReference>
<evidence type="ECO:0000313" key="3">
    <source>
        <dbReference type="EMBL" id="MBU9736386.1"/>
    </source>
</evidence>
<dbReference type="GO" id="GO:0004493">
    <property type="term" value="F:methylmalonyl-CoA epimerase activity"/>
    <property type="evidence" value="ECO:0007669"/>
    <property type="project" value="TreeGrafter"/>
</dbReference>
<evidence type="ECO:0000313" key="4">
    <source>
        <dbReference type="Proteomes" id="UP000712157"/>
    </source>
</evidence>
<dbReference type="InterPro" id="IPR037523">
    <property type="entry name" value="VOC_core"/>
</dbReference>
<dbReference type="Proteomes" id="UP000712157">
    <property type="component" value="Unassembled WGS sequence"/>
</dbReference>
<reference evidence="3" key="1">
    <citation type="submission" date="2021-06" db="EMBL/GenBank/DDBJ databases">
        <title>Description of novel taxa of the family Lachnospiraceae.</title>
        <authorList>
            <person name="Chaplin A.V."/>
            <person name="Sokolova S.R."/>
            <person name="Pikina A.P."/>
            <person name="Korzhanova M."/>
            <person name="Belova V."/>
            <person name="Korostin D."/>
            <person name="Efimov B.A."/>
        </authorList>
    </citation>
    <scope>NUCLEOTIDE SEQUENCE</scope>
    <source>
        <strain evidence="3">ASD5720</strain>
    </source>
</reference>